<keyword evidence="2" id="KW-1185">Reference proteome</keyword>
<sequence>MRFFEEIFQKDLCQLLRKSTPPRAKQSFLMTHEEKIGAISQGQFQIYQAGKFTDRLQNPLTDHQSVVGNVTLVTRNNFCFVHYLDGENMLMRESILYYRKKGRKEKGRTKAAERILFTLDALLTIARQRAMFTFFFLLQKLIMTSVKNSSFFDIGSFLKLFHGGKSLLNRVLMGLVL</sequence>
<reference evidence="1" key="1">
    <citation type="submission" date="2020-08" db="EMBL/GenBank/DDBJ databases">
        <title>Multicomponent nature underlies the extraordinary mechanical properties of spider dragline silk.</title>
        <authorList>
            <person name="Kono N."/>
            <person name="Nakamura H."/>
            <person name="Mori M."/>
            <person name="Yoshida Y."/>
            <person name="Ohtoshi R."/>
            <person name="Malay A.D."/>
            <person name="Moran D.A.P."/>
            <person name="Tomita M."/>
            <person name="Numata K."/>
            <person name="Arakawa K."/>
        </authorList>
    </citation>
    <scope>NUCLEOTIDE SEQUENCE</scope>
</reference>
<proteinExistence type="predicted"/>
<organism evidence="1 2">
    <name type="scientific">Trichonephila inaurata madagascariensis</name>
    <dbReference type="NCBI Taxonomy" id="2747483"/>
    <lineage>
        <taxon>Eukaryota</taxon>
        <taxon>Metazoa</taxon>
        <taxon>Ecdysozoa</taxon>
        <taxon>Arthropoda</taxon>
        <taxon>Chelicerata</taxon>
        <taxon>Arachnida</taxon>
        <taxon>Araneae</taxon>
        <taxon>Araneomorphae</taxon>
        <taxon>Entelegynae</taxon>
        <taxon>Araneoidea</taxon>
        <taxon>Nephilidae</taxon>
        <taxon>Trichonephila</taxon>
        <taxon>Trichonephila inaurata</taxon>
    </lineage>
</organism>
<gene>
    <name evidence="1" type="ORF">TNIN_275891</name>
</gene>
<dbReference type="AlphaFoldDB" id="A0A8X6XX27"/>
<name>A0A8X6XX27_9ARAC</name>
<dbReference type="EMBL" id="BMAV01013031">
    <property type="protein sequence ID" value="GFY60190.1"/>
    <property type="molecule type" value="Genomic_DNA"/>
</dbReference>
<dbReference type="Proteomes" id="UP000886998">
    <property type="component" value="Unassembled WGS sequence"/>
</dbReference>
<evidence type="ECO:0000313" key="2">
    <source>
        <dbReference type="Proteomes" id="UP000886998"/>
    </source>
</evidence>
<evidence type="ECO:0000313" key="1">
    <source>
        <dbReference type="EMBL" id="GFY60190.1"/>
    </source>
</evidence>
<accession>A0A8X6XX27</accession>
<protein>
    <submittedName>
        <fullName evidence="1">Uncharacterized protein</fullName>
    </submittedName>
</protein>
<dbReference type="OrthoDB" id="6447188at2759"/>
<comment type="caution">
    <text evidence="1">The sequence shown here is derived from an EMBL/GenBank/DDBJ whole genome shotgun (WGS) entry which is preliminary data.</text>
</comment>